<dbReference type="AlphaFoldDB" id="A0A7T8AQR3"/>
<evidence type="ECO:0000313" key="3">
    <source>
        <dbReference type="Proteomes" id="UP000596079"/>
    </source>
</evidence>
<keyword evidence="1" id="KW-1133">Transmembrane helix</keyword>
<dbReference type="EMBL" id="CP060811">
    <property type="protein sequence ID" value="QQN88138.1"/>
    <property type="molecule type" value="Genomic_DNA"/>
</dbReference>
<sequence length="147" mass="16703">MQNFIKLFLLASGLAIMLLYPMGNLLLILPPNVVLAPFNYLQTFGIEASFSLGFLIAIIVLLILAVPQRYPSGKGFIILAIGLLSYIIFQIFKSEITLYAFNHQTRHSYNLKYLIEFTIFLLNGIGLGFIYHSNMPRQVEQWKGKKS</sequence>
<keyword evidence="1" id="KW-0812">Transmembrane</keyword>
<dbReference type="RefSeq" id="WP_166138652.1">
    <property type="nucleotide sequence ID" value="NZ_CP060811.1"/>
</dbReference>
<feature type="transmembrane region" description="Helical" evidence="1">
    <location>
        <begin position="76"/>
        <end position="93"/>
    </location>
</feature>
<feature type="transmembrane region" description="Helical" evidence="1">
    <location>
        <begin position="113"/>
        <end position="131"/>
    </location>
</feature>
<dbReference type="Proteomes" id="UP000596079">
    <property type="component" value="Chromosome"/>
</dbReference>
<reference evidence="2 3" key="1">
    <citation type="submission" date="2020-08" db="EMBL/GenBank/DDBJ databases">
        <title>Emergence of ISAba1-mediated novel tet(X) in Acinetobacter variabilis from a chicken farm.</title>
        <authorList>
            <person name="Peng K."/>
            <person name="Li R."/>
        </authorList>
    </citation>
    <scope>NUCLEOTIDE SEQUENCE [LARGE SCALE GENOMIC DNA]</scope>
    <source>
        <strain evidence="2 3">XM9F202-2</strain>
    </source>
</reference>
<evidence type="ECO:0000256" key="1">
    <source>
        <dbReference type="SAM" id="Phobius"/>
    </source>
</evidence>
<name>A0A7T8AQR3_9GAMM</name>
<feature type="transmembrane region" description="Helical" evidence="1">
    <location>
        <begin position="41"/>
        <end position="64"/>
    </location>
</feature>
<accession>A0A7T8AQR3</accession>
<evidence type="ECO:0000313" key="2">
    <source>
        <dbReference type="EMBL" id="QQN88138.1"/>
    </source>
</evidence>
<feature type="transmembrane region" description="Helical" evidence="1">
    <location>
        <begin position="7"/>
        <end position="29"/>
    </location>
</feature>
<organism evidence="2 3">
    <name type="scientific">Acinetobacter variabilis</name>
    <dbReference type="NCBI Taxonomy" id="70346"/>
    <lineage>
        <taxon>Bacteria</taxon>
        <taxon>Pseudomonadati</taxon>
        <taxon>Pseudomonadota</taxon>
        <taxon>Gammaproteobacteria</taxon>
        <taxon>Moraxellales</taxon>
        <taxon>Moraxellaceae</taxon>
        <taxon>Acinetobacter</taxon>
    </lineage>
</organism>
<proteinExistence type="predicted"/>
<keyword evidence="1" id="KW-0472">Membrane</keyword>
<gene>
    <name evidence="2" type="ORF">IAQ69_00080</name>
</gene>
<protein>
    <submittedName>
        <fullName evidence="2">Uncharacterized protein</fullName>
    </submittedName>
</protein>